<evidence type="ECO:0000256" key="6">
    <source>
        <dbReference type="ARBA" id="ARBA00022989"/>
    </source>
</evidence>
<dbReference type="InterPro" id="IPR011701">
    <property type="entry name" value="MFS"/>
</dbReference>
<comment type="caution">
    <text evidence="10">The sequence shown here is derived from an EMBL/GenBank/DDBJ whole genome shotgun (WGS) entry which is preliminary data.</text>
</comment>
<dbReference type="NCBIfam" id="TIGR00710">
    <property type="entry name" value="efflux_Bcr_CflA"/>
    <property type="match status" value="1"/>
</dbReference>
<feature type="transmembrane region" description="Helical" evidence="8">
    <location>
        <begin position="132"/>
        <end position="150"/>
    </location>
</feature>
<dbReference type="Pfam" id="PF07690">
    <property type="entry name" value="MFS_1"/>
    <property type="match status" value="1"/>
</dbReference>
<name>A0ABV1KJS3_9PSEU</name>
<dbReference type="SUPFAM" id="SSF103473">
    <property type="entry name" value="MFS general substrate transporter"/>
    <property type="match status" value="1"/>
</dbReference>
<evidence type="ECO:0000313" key="10">
    <source>
        <dbReference type="EMBL" id="MEQ3554712.1"/>
    </source>
</evidence>
<organism evidence="10 11">
    <name type="scientific">Pseudonocardia nematodicida</name>
    <dbReference type="NCBI Taxonomy" id="1206997"/>
    <lineage>
        <taxon>Bacteria</taxon>
        <taxon>Bacillati</taxon>
        <taxon>Actinomycetota</taxon>
        <taxon>Actinomycetes</taxon>
        <taxon>Pseudonocardiales</taxon>
        <taxon>Pseudonocardiaceae</taxon>
        <taxon>Pseudonocardia</taxon>
    </lineage>
</organism>
<evidence type="ECO:0000256" key="4">
    <source>
        <dbReference type="ARBA" id="ARBA00022475"/>
    </source>
</evidence>
<proteinExistence type="inferred from homology"/>
<dbReference type="InterPro" id="IPR004812">
    <property type="entry name" value="Efflux_drug-R_Bcr/CmlA"/>
</dbReference>
<feature type="transmembrane region" description="Helical" evidence="8">
    <location>
        <begin position="335"/>
        <end position="357"/>
    </location>
</feature>
<dbReference type="RefSeq" id="WP_349301781.1">
    <property type="nucleotide sequence ID" value="NZ_JBEDNQ010000016.1"/>
</dbReference>
<gene>
    <name evidence="10" type="ORF">WIS52_29965</name>
</gene>
<dbReference type="PROSITE" id="PS50850">
    <property type="entry name" value="MFS"/>
    <property type="match status" value="1"/>
</dbReference>
<dbReference type="Gene3D" id="1.20.1720.10">
    <property type="entry name" value="Multidrug resistance protein D"/>
    <property type="match status" value="1"/>
</dbReference>
<keyword evidence="4" id="KW-1003">Cell membrane</keyword>
<comment type="similarity">
    <text evidence="2">Belongs to the major facilitator superfamily. Bcr/CmlA family.</text>
</comment>
<comment type="subcellular location">
    <subcellularLocation>
        <location evidence="1">Cell membrane</location>
        <topology evidence="1">Multi-pass membrane protein</topology>
    </subcellularLocation>
</comment>
<feature type="transmembrane region" description="Helical" evidence="8">
    <location>
        <begin position="246"/>
        <end position="265"/>
    </location>
</feature>
<accession>A0ABV1KJS3</accession>
<evidence type="ECO:0000256" key="8">
    <source>
        <dbReference type="SAM" id="Phobius"/>
    </source>
</evidence>
<dbReference type="CDD" id="cd17320">
    <property type="entry name" value="MFS_MdfA_MDR_like"/>
    <property type="match status" value="1"/>
</dbReference>
<evidence type="ECO:0000313" key="11">
    <source>
        <dbReference type="Proteomes" id="UP001494902"/>
    </source>
</evidence>
<dbReference type="PANTHER" id="PTHR23502">
    <property type="entry name" value="MAJOR FACILITATOR SUPERFAMILY"/>
    <property type="match status" value="1"/>
</dbReference>
<dbReference type="PRINTS" id="PR01035">
    <property type="entry name" value="TCRTETA"/>
</dbReference>
<dbReference type="Proteomes" id="UP001494902">
    <property type="component" value="Unassembled WGS sequence"/>
</dbReference>
<feature type="transmembrane region" description="Helical" evidence="8">
    <location>
        <begin position="305"/>
        <end position="328"/>
    </location>
</feature>
<feature type="transmembrane region" description="Helical" evidence="8">
    <location>
        <begin position="46"/>
        <end position="63"/>
    </location>
</feature>
<evidence type="ECO:0000256" key="5">
    <source>
        <dbReference type="ARBA" id="ARBA00022692"/>
    </source>
</evidence>
<reference evidence="10 11" key="1">
    <citation type="submission" date="2024-03" db="EMBL/GenBank/DDBJ databases">
        <title>Draft genome sequence of Pseudonocardia nematodicida JCM 31783.</title>
        <authorList>
            <person name="Butdee W."/>
            <person name="Duangmal K."/>
        </authorList>
    </citation>
    <scope>NUCLEOTIDE SEQUENCE [LARGE SCALE GENOMIC DNA]</scope>
    <source>
        <strain evidence="10 11">JCM 31783</strain>
    </source>
</reference>
<dbReference type="InterPro" id="IPR036259">
    <property type="entry name" value="MFS_trans_sf"/>
</dbReference>
<feature type="domain" description="Major facilitator superfamily (MFS) profile" evidence="9">
    <location>
        <begin position="6"/>
        <end position="390"/>
    </location>
</feature>
<evidence type="ECO:0000256" key="1">
    <source>
        <dbReference type="ARBA" id="ARBA00004651"/>
    </source>
</evidence>
<dbReference type="PANTHER" id="PTHR23502:SF132">
    <property type="entry name" value="POLYAMINE TRANSPORTER 2-RELATED"/>
    <property type="match status" value="1"/>
</dbReference>
<keyword evidence="6 8" id="KW-1133">Transmembrane helix</keyword>
<feature type="transmembrane region" description="Helical" evidence="8">
    <location>
        <begin position="277"/>
        <end position="299"/>
    </location>
</feature>
<keyword evidence="11" id="KW-1185">Reference proteome</keyword>
<keyword evidence="5 8" id="KW-0812">Transmembrane</keyword>
<feature type="transmembrane region" description="Helical" evidence="8">
    <location>
        <begin position="211"/>
        <end position="234"/>
    </location>
</feature>
<evidence type="ECO:0000256" key="7">
    <source>
        <dbReference type="ARBA" id="ARBA00023136"/>
    </source>
</evidence>
<feature type="transmembrane region" description="Helical" evidence="8">
    <location>
        <begin position="75"/>
        <end position="93"/>
    </location>
</feature>
<evidence type="ECO:0000256" key="3">
    <source>
        <dbReference type="ARBA" id="ARBA00022448"/>
    </source>
</evidence>
<feature type="transmembrane region" description="Helical" evidence="8">
    <location>
        <begin position="99"/>
        <end position="120"/>
    </location>
</feature>
<keyword evidence="3" id="KW-0813">Transport</keyword>
<protein>
    <submittedName>
        <fullName evidence="10">Multidrug effflux MFS transporter</fullName>
    </submittedName>
</protein>
<dbReference type="InterPro" id="IPR001958">
    <property type="entry name" value="Tet-R_TetA/multi-R_MdtG-like"/>
</dbReference>
<evidence type="ECO:0000259" key="9">
    <source>
        <dbReference type="PROSITE" id="PS50850"/>
    </source>
</evidence>
<dbReference type="InterPro" id="IPR020846">
    <property type="entry name" value="MFS_dom"/>
</dbReference>
<evidence type="ECO:0000256" key="2">
    <source>
        <dbReference type="ARBA" id="ARBA00006236"/>
    </source>
</evidence>
<sequence>MARVPASQVLVLGGLTAFGPLALDLYLPALPALTRDLGTTESLGQATMSVCMLGLAAGQLLFGPLSDRYGRRAPLLIGVGAFAVTAALCALAPSIELLLVLRLLGGLAGACGIVCARAMVRDLYDGAAAARMFALLLLVSGAAPVVAPVLGSQLLRITDWRGLFWALAAIGIVLFAAALTRPETLPADRRRAGGLPATARSVRVVTADRSFLGPTLVLSLTCTGMFVYIAMGSYVLQDGYGLGAQAYGAVFAVNAVGIVAAGRVSAALVDRTGPRRLLLAGVAVALTGALGLLAGTLFATSVWAVLVPLFLVVAAVGFVLPNGTALALDGQRERAGTASGVLGLAQFGFGAVVPPVVSLGGVTAVAMAVTILVSVLAGAAALGLLRRPAR</sequence>
<feature type="transmembrane region" description="Helical" evidence="8">
    <location>
        <begin position="363"/>
        <end position="385"/>
    </location>
</feature>
<keyword evidence="7 8" id="KW-0472">Membrane</keyword>
<dbReference type="EMBL" id="JBEDNQ010000016">
    <property type="protein sequence ID" value="MEQ3554712.1"/>
    <property type="molecule type" value="Genomic_DNA"/>
</dbReference>
<feature type="transmembrane region" description="Helical" evidence="8">
    <location>
        <begin position="162"/>
        <end position="180"/>
    </location>
</feature>